<dbReference type="GO" id="GO:0005576">
    <property type="term" value="C:extracellular region"/>
    <property type="evidence" value="ECO:0007669"/>
    <property type="project" value="UniProtKB-SubCell"/>
</dbReference>
<organism evidence="10">
    <name type="scientific">Caulobacter sp. 73W</name>
    <dbReference type="NCBI Taxonomy" id="3161137"/>
    <lineage>
        <taxon>Bacteria</taxon>
        <taxon>Pseudomonadati</taxon>
        <taxon>Pseudomonadota</taxon>
        <taxon>Alphaproteobacteria</taxon>
        <taxon>Caulobacterales</taxon>
        <taxon>Caulobacteraceae</taxon>
        <taxon>Caulobacter</taxon>
    </lineage>
</organism>
<evidence type="ECO:0000256" key="6">
    <source>
        <dbReference type="ARBA" id="ARBA00023143"/>
    </source>
</evidence>
<keyword evidence="10" id="KW-0969">Cilium</keyword>
<keyword evidence="10" id="KW-0966">Cell projection</keyword>
<keyword evidence="6" id="KW-0975">Bacterial flagellum</keyword>
<dbReference type="PRINTS" id="PR01005">
    <property type="entry name" value="FLGHOOKAP1"/>
</dbReference>
<dbReference type="PANTHER" id="PTHR30033">
    <property type="entry name" value="FLAGELLAR HOOK-ASSOCIATED PROTEIN 1"/>
    <property type="match status" value="1"/>
</dbReference>
<feature type="domain" description="Flagellar basal body rod protein N-terminal" evidence="7">
    <location>
        <begin position="7"/>
        <end position="37"/>
    </location>
</feature>
<keyword evidence="5" id="KW-0964">Secreted</keyword>
<gene>
    <name evidence="10" type="primary">flgK</name>
    <name evidence="10" type="ORF">ABOZ73_13425</name>
</gene>
<dbReference type="InterPro" id="IPR019776">
    <property type="entry name" value="Flagellar_basal_body_rod_CS"/>
</dbReference>
<evidence type="ECO:0000256" key="1">
    <source>
        <dbReference type="ARBA" id="ARBA00004117"/>
    </source>
</evidence>
<protein>
    <recommendedName>
        <fullName evidence="4">Flagellar hook-associated protein 1</fullName>
    </recommendedName>
</protein>
<comment type="similarity">
    <text evidence="3">Belongs to the flagella basal body rod proteins family.</text>
</comment>
<dbReference type="Pfam" id="PF22638">
    <property type="entry name" value="FlgK_D1"/>
    <property type="match status" value="1"/>
</dbReference>
<dbReference type="PROSITE" id="PS00588">
    <property type="entry name" value="FLAGELLA_BB_ROD"/>
    <property type="match status" value="1"/>
</dbReference>
<evidence type="ECO:0000256" key="2">
    <source>
        <dbReference type="ARBA" id="ARBA00004613"/>
    </source>
</evidence>
<dbReference type="PANTHER" id="PTHR30033:SF2">
    <property type="entry name" value="FLAGELLAR HOOK PROTEIN"/>
    <property type="match status" value="1"/>
</dbReference>
<dbReference type="Pfam" id="PF06429">
    <property type="entry name" value="Flg_bbr_C"/>
    <property type="match status" value="1"/>
</dbReference>
<dbReference type="Pfam" id="PF00460">
    <property type="entry name" value="Flg_bb_rod"/>
    <property type="match status" value="1"/>
</dbReference>
<dbReference type="SUPFAM" id="SSF64518">
    <property type="entry name" value="Phase 1 flagellin"/>
    <property type="match status" value="1"/>
</dbReference>
<name>A0AB39KR13_9CAUL</name>
<evidence type="ECO:0000259" key="9">
    <source>
        <dbReference type="Pfam" id="PF22638"/>
    </source>
</evidence>
<accession>A0AB39KR13</accession>
<sequence>MSLNTVLSTATSGLMAAQTGLRVVSDNVANINTPGYTRKVVAQENRISAGMGIGVDVTEVKRVADRFLQAASLRASSDSASASAIADILDNAQSMFGDPSSSTSFFAQLNNVFSAFSAAADDPSSALRRSSAVSTMESFLGEASRIGASLANLSKTTDSRIAANVDRVNDLLSQIDSLNHDIMSVKMTGGDSTGSENIQSKLVDELANLMNVKVSPRDTGGVDVRTTEGVVLAGSVLAKLSYHRSDSGNSYITSETVGVPNSSTRFTMTGGEIHGLMSLRNVELGGIADQLGEMVSRAAEQINAAANASSSVPAPASLTGRNTGFGTDINTAITGFTGITNIAITDENGVVQRHVQIDFDNDTMAIDGVATGFADATFAADLDAALAGFGAASFTGGRLKIEATNPNQGVSLIDDAANPSSKAGKGFSAFFGLNDLIRGTGISTYETGMTGTSDHGFGAGEQISFRLTDQNNQLIRDVTVTVPAGGSMDDLLAELNANGTGLGLHGAFALNQYGELGFTPRQAGVTLSVTGDGTQRGGGGPTMSQFFGLGAAERGNRGSRYFVDPAIVSDPARLPFAQLNLGAAAGEAALVIGDGRGALLLAKAGDAPGHFSAAGGMGATSGSLSAFFSEVSGSIARKADTAASRQASADSVKLEADARRQSVEGVNLDEELISMTTYQQAYNASSRLIQAAKEMLDQLLNLVN</sequence>
<evidence type="ECO:0000259" key="8">
    <source>
        <dbReference type="Pfam" id="PF06429"/>
    </source>
</evidence>
<dbReference type="GO" id="GO:0009425">
    <property type="term" value="C:bacterial-type flagellum basal body"/>
    <property type="evidence" value="ECO:0007669"/>
    <property type="project" value="UniProtKB-SubCell"/>
</dbReference>
<evidence type="ECO:0000256" key="4">
    <source>
        <dbReference type="ARBA" id="ARBA00016244"/>
    </source>
</evidence>
<dbReference type="GO" id="GO:0005198">
    <property type="term" value="F:structural molecule activity"/>
    <property type="evidence" value="ECO:0007669"/>
    <property type="project" value="InterPro"/>
</dbReference>
<reference evidence="10" key="1">
    <citation type="submission" date="2024-06" db="EMBL/GenBank/DDBJ databases">
        <title>Caulobacter inopinatus, sp. nov.</title>
        <authorList>
            <person name="Donachie S.P."/>
        </authorList>
    </citation>
    <scope>NUCLEOTIDE SEQUENCE</scope>
    <source>
        <strain evidence="10">73W</strain>
    </source>
</reference>
<feature type="domain" description="Flagellar basal-body/hook protein C-terminal" evidence="8">
    <location>
        <begin position="665"/>
        <end position="702"/>
    </location>
</feature>
<dbReference type="EMBL" id="CP158375">
    <property type="protein sequence ID" value="XDO95793.1"/>
    <property type="molecule type" value="Genomic_DNA"/>
</dbReference>
<dbReference type="InterPro" id="IPR010930">
    <property type="entry name" value="Flg_bb/hook_C_dom"/>
</dbReference>
<evidence type="ECO:0000256" key="3">
    <source>
        <dbReference type="ARBA" id="ARBA00009677"/>
    </source>
</evidence>
<dbReference type="InterPro" id="IPR002371">
    <property type="entry name" value="FlgK"/>
</dbReference>
<evidence type="ECO:0000259" key="7">
    <source>
        <dbReference type="Pfam" id="PF00460"/>
    </source>
</evidence>
<dbReference type="InterPro" id="IPR053927">
    <property type="entry name" value="FlgK_helical"/>
</dbReference>
<evidence type="ECO:0000256" key="5">
    <source>
        <dbReference type="ARBA" id="ARBA00022525"/>
    </source>
</evidence>
<dbReference type="AlphaFoldDB" id="A0AB39KR13"/>
<dbReference type="GO" id="GO:0044780">
    <property type="term" value="P:bacterial-type flagellum assembly"/>
    <property type="evidence" value="ECO:0007669"/>
    <property type="project" value="InterPro"/>
</dbReference>
<comment type="subcellular location">
    <subcellularLocation>
        <location evidence="1">Bacterial flagellum basal body</location>
    </subcellularLocation>
    <subcellularLocation>
        <location evidence="2">Secreted</location>
    </subcellularLocation>
</comment>
<dbReference type="NCBIfam" id="TIGR02492">
    <property type="entry name" value="flgK_ends"/>
    <property type="match status" value="1"/>
</dbReference>
<dbReference type="GO" id="GO:0009424">
    <property type="term" value="C:bacterial-type flagellum hook"/>
    <property type="evidence" value="ECO:0007669"/>
    <property type="project" value="InterPro"/>
</dbReference>
<dbReference type="RefSeq" id="WP_369058635.1">
    <property type="nucleotide sequence ID" value="NZ_CP158375.1"/>
</dbReference>
<proteinExistence type="inferred from homology"/>
<keyword evidence="10" id="KW-0282">Flagellum</keyword>
<feature type="domain" description="Flagellar hook-associated protein FlgK helical" evidence="9">
    <location>
        <begin position="91"/>
        <end position="306"/>
    </location>
</feature>
<evidence type="ECO:0000313" key="10">
    <source>
        <dbReference type="EMBL" id="XDO95793.1"/>
    </source>
</evidence>
<dbReference type="InterPro" id="IPR001444">
    <property type="entry name" value="Flag_bb_rod_N"/>
</dbReference>